<evidence type="ECO:0000256" key="3">
    <source>
        <dbReference type="ARBA" id="ARBA00007441"/>
    </source>
</evidence>
<reference evidence="17 18" key="1">
    <citation type="submission" date="2016-10" db="EMBL/GenBank/DDBJ databases">
        <title>The genome of Paramicrosporidium saccamoebae is the missing link in understanding Cryptomycota and Microsporidia evolution.</title>
        <authorList>
            <person name="Quandt C.A."/>
            <person name="Beaudet D."/>
            <person name="Corsaro D."/>
            <person name="Michel R."/>
            <person name="Corradi N."/>
            <person name="James T."/>
        </authorList>
    </citation>
    <scope>NUCLEOTIDE SEQUENCE [LARGE SCALE GENOMIC DNA]</scope>
    <source>
        <strain evidence="17 18">KSL3</strain>
    </source>
</reference>
<evidence type="ECO:0000256" key="2">
    <source>
        <dbReference type="ARBA" id="ARBA00005203"/>
    </source>
</evidence>
<evidence type="ECO:0000313" key="18">
    <source>
        <dbReference type="Proteomes" id="UP000240830"/>
    </source>
</evidence>
<keyword evidence="10 14" id="KW-0663">Pyridoxal phosphate</keyword>
<evidence type="ECO:0000256" key="10">
    <source>
        <dbReference type="ARBA" id="ARBA00022898"/>
    </source>
</evidence>
<dbReference type="GO" id="GO:0006572">
    <property type="term" value="P:L-tyrosine catabolic process"/>
    <property type="evidence" value="ECO:0007669"/>
    <property type="project" value="UniProtKB-KW"/>
</dbReference>
<evidence type="ECO:0000256" key="6">
    <source>
        <dbReference type="ARBA" id="ARBA00015959"/>
    </source>
</evidence>
<protein>
    <recommendedName>
        <fullName evidence="6">Tyrosine aminotransferase</fullName>
        <ecNumber evidence="5">2.6.1.5</ecNumber>
    </recommendedName>
    <alternativeName>
        <fullName evidence="12">L-tyrosine:2-oxoglutarate aminotransferase</fullName>
    </alternativeName>
</protein>
<dbReference type="InterPro" id="IPR004839">
    <property type="entry name" value="Aminotransferase_I/II_large"/>
</dbReference>
<evidence type="ECO:0000256" key="4">
    <source>
        <dbReference type="ARBA" id="ARBA00011738"/>
    </source>
</evidence>
<evidence type="ECO:0000256" key="14">
    <source>
        <dbReference type="PIRNR" id="PIRNR000517"/>
    </source>
</evidence>
<dbReference type="EMBL" id="MTSL01000159">
    <property type="protein sequence ID" value="PJF17792.1"/>
    <property type="molecule type" value="Genomic_DNA"/>
</dbReference>
<dbReference type="Pfam" id="PF00155">
    <property type="entry name" value="Aminotran_1_2"/>
    <property type="match status" value="1"/>
</dbReference>
<name>A0A2H9TJ57_9FUNG</name>
<dbReference type="PANTHER" id="PTHR45744">
    <property type="entry name" value="TYROSINE AMINOTRANSFERASE"/>
    <property type="match status" value="1"/>
</dbReference>
<evidence type="ECO:0000256" key="15">
    <source>
        <dbReference type="PIRSR" id="PIRSR000517-1"/>
    </source>
</evidence>
<evidence type="ECO:0000256" key="11">
    <source>
        <dbReference type="ARBA" id="ARBA00023232"/>
    </source>
</evidence>
<dbReference type="InterPro" id="IPR015422">
    <property type="entry name" value="PyrdxlP-dep_Trfase_small"/>
</dbReference>
<dbReference type="CDD" id="cd00609">
    <property type="entry name" value="AAT_like"/>
    <property type="match status" value="1"/>
</dbReference>
<dbReference type="Gene3D" id="3.90.1150.10">
    <property type="entry name" value="Aspartate Aminotransferase, domain 1"/>
    <property type="match status" value="1"/>
</dbReference>
<dbReference type="PRINTS" id="PR00753">
    <property type="entry name" value="ACCSYNTHASE"/>
</dbReference>
<sequence>MPVMEDIAWNVVEKSDVAKNTTNPIRNVVDRLKIPPNPEKTVISLGLGDPTAFGNLQVPVQAVKAVQKTLLAHQSNGYPPAVGYEKTRAAIARRYTRPEAPLEANDVIVTSGCSGALEMAFSALAHAGQTILLPQPGFSLYKTLCDNKGIKVKYYRLIPERNWEVDLAHVEELLDDSVAGWLINNPSNPCGSVYSRQHLIKCKELAAKHRLMIVADEIYEDMVFSPNEFHPMALLEPRIPLLACGGLAKRFLVPGWRVGWILIHDQSHALNQIRGALVDLAGIILGANSIMQAAIPDIFEHVPESFHQEVNQYIGHNADIAYDCLADTPGLSLLRPQGALYMMVGWQVDRFGFEDDVQICERLISEESVLCLPGTIFGMKNYIRIVYCAPPEMIEEATGRIKAFCARHYRQ</sequence>
<evidence type="ECO:0000259" key="16">
    <source>
        <dbReference type="Pfam" id="PF00155"/>
    </source>
</evidence>
<dbReference type="OrthoDB" id="7042322at2759"/>
<evidence type="ECO:0000256" key="13">
    <source>
        <dbReference type="ARBA" id="ARBA00047798"/>
    </source>
</evidence>
<keyword evidence="7" id="KW-0032">Aminotransferase</keyword>
<dbReference type="UniPathway" id="UPA00139">
    <property type="reaction ID" value="UER00338"/>
</dbReference>
<keyword evidence="9" id="KW-0828">Tyrosine catabolism</keyword>
<dbReference type="InterPro" id="IPR015421">
    <property type="entry name" value="PyrdxlP-dep_Trfase_major"/>
</dbReference>
<evidence type="ECO:0000256" key="9">
    <source>
        <dbReference type="ARBA" id="ARBA00022878"/>
    </source>
</evidence>
<dbReference type="GO" id="GO:0030170">
    <property type="term" value="F:pyridoxal phosphate binding"/>
    <property type="evidence" value="ECO:0007669"/>
    <property type="project" value="InterPro"/>
</dbReference>
<comment type="pathway">
    <text evidence="2">Amino-acid degradation; L-phenylalanine degradation; acetoacetate and fumarate from L-phenylalanine: step 2/6.</text>
</comment>
<dbReference type="InterPro" id="IPR005958">
    <property type="entry name" value="TyrNic_aminoTrfase"/>
</dbReference>
<dbReference type="PIRSF" id="PIRSF000517">
    <property type="entry name" value="Tyr_transaminase"/>
    <property type="match status" value="1"/>
</dbReference>
<dbReference type="STRING" id="1246581.A0A2H9TJ57"/>
<comment type="caution">
    <text evidence="17">The sequence shown here is derived from an EMBL/GenBank/DDBJ whole genome shotgun (WGS) entry which is preliminary data.</text>
</comment>
<dbReference type="NCBIfam" id="TIGR01264">
    <property type="entry name" value="tyr_amTase_E"/>
    <property type="match status" value="1"/>
</dbReference>
<accession>A0A2H9TJ57</accession>
<evidence type="ECO:0000313" key="17">
    <source>
        <dbReference type="EMBL" id="PJF17792.1"/>
    </source>
</evidence>
<dbReference type="Gene3D" id="3.40.640.10">
    <property type="entry name" value="Type I PLP-dependent aspartate aminotransferase-like (Major domain)"/>
    <property type="match status" value="1"/>
</dbReference>
<dbReference type="PANTHER" id="PTHR45744:SF2">
    <property type="entry name" value="TYROSINE AMINOTRANSFERASE"/>
    <property type="match status" value="1"/>
</dbReference>
<evidence type="ECO:0000256" key="7">
    <source>
        <dbReference type="ARBA" id="ARBA00022576"/>
    </source>
</evidence>
<comment type="subunit">
    <text evidence="4">Homodimer.</text>
</comment>
<keyword evidence="11" id="KW-0585">Phenylalanine catabolism</keyword>
<evidence type="ECO:0000256" key="12">
    <source>
        <dbReference type="ARBA" id="ARBA00031696"/>
    </source>
</evidence>
<dbReference type="InterPro" id="IPR015424">
    <property type="entry name" value="PyrdxlP-dep_Trfase"/>
</dbReference>
<evidence type="ECO:0000256" key="5">
    <source>
        <dbReference type="ARBA" id="ARBA00012749"/>
    </source>
</evidence>
<dbReference type="InterPro" id="IPR005957">
    <property type="entry name" value="Tyrosine_aminoTrfase"/>
</dbReference>
<organism evidence="17 18">
    <name type="scientific">Paramicrosporidium saccamoebae</name>
    <dbReference type="NCBI Taxonomy" id="1246581"/>
    <lineage>
        <taxon>Eukaryota</taxon>
        <taxon>Fungi</taxon>
        <taxon>Fungi incertae sedis</taxon>
        <taxon>Cryptomycota</taxon>
        <taxon>Cryptomycota incertae sedis</taxon>
        <taxon>Paramicrosporidium</taxon>
    </lineage>
</organism>
<dbReference type="GO" id="GO:0004838">
    <property type="term" value="F:L-tyrosine-2-oxoglutarate transaminase activity"/>
    <property type="evidence" value="ECO:0007669"/>
    <property type="project" value="InterPro"/>
</dbReference>
<feature type="modified residue" description="N6-(pyridoxal phosphate)lysine" evidence="15">
    <location>
        <position position="249"/>
    </location>
</feature>
<comment type="cofactor">
    <cofactor evidence="1 14 15">
        <name>pyridoxal 5'-phosphate</name>
        <dbReference type="ChEBI" id="CHEBI:597326"/>
    </cofactor>
</comment>
<dbReference type="AlphaFoldDB" id="A0A2H9TJ57"/>
<proteinExistence type="inferred from homology"/>
<comment type="catalytic activity">
    <reaction evidence="13">
        <text>L-tyrosine + 2-oxoglutarate = 3-(4-hydroxyphenyl)pyruvate + L-glutamate</text>
        <dbReference type="Rhea" id="RHEA:15093"/>
        <dbReference type="ChEBI" id="CHEBI:16810"/>
        <dbReference type="ChEBI" id="CHEBI:29985"/>
        <dbReference type="ChEBI" id="CHEBI:36242"/>
        <dbReference type="ChEBI" id="CHEBI:58315"/>
        <dbReference type="EC" id="2.6.1.5"/>
    </reaction>
</comment>
<gene>
    <name evidence="17" type="ORF">PSACC_02408</name>
</gene>
<evidence type="ECO:0000256" key="1">
    <source>
        <dbReference type="ARBA" id="ARBA00001933"/>
    </source>
</evidence>
<dbReference type="PROSITE" id="PS00105">
    <property type="entry name" value="AA_TRANSFER_CLASS_1"/>
    <property type="match status" value="1"/>
</dbReference>
<dbReference type="NCBIfam" id="TIGR01265">
    <property type="entry name" value="tyr_nico_aTase"/>
    <property type="match status" value="1"/>
</dbReference>
<dbReference type="EC" id="2.6.1.5" evidence="5"/>
<evidence type="ECO:0000256" key="8">
    <source>
        <dbReference type="ARBA" id="ARBA00022679"/>
    </source>
</evidence>
<keyword evidence="8" id="KW-0808">Transferase</keyword>
<dbReference type="GO" id="GO:0006559">
    <property type="term" value="P:L-phenylalanine catabolic process"/>
    <property type="evidence" value="ECO:0007669"/>
    <property type="project" value="UniProtKB-UniPathway"/>
</dbReference>
<dbReference type="SUPFAM" id="SSF53383">
    <property type="entry name" value="PLP-dependent transferases"/>
    <property type="match status" value="1"/>
</dbReference>
<comment type="similarity">
    <text evidence="3 14">Belongs to the class-I pyridoxal-phosphate-dependent aminotransferase family.</text>
</comment>
<dbReference type="Proteomes" id="UP000240830">
    <property type="component" value="Unassembled WGS sequence"/>
</dbReference>
<feature type="domain" description="Aminotransferase class I/classII large" evidence="16">
    <location>
        <begin position="41"/>
        <end position="401"/>
    </location>
</feature>
<keyword evidence="18" id="KW-1185">Reference proteome</keyword>
<dbReference type="InterPro" id="IPR004838">
    <property type="entry name" value="NHTrfase_class1_PyrdxlP-BS"/>
</dbReference>